<dbReference type="GO" id="GO:0004040">
    <property type="term" value="F:amidase activity"/>
    <property type="evidence" value="ECO:0007669"/>
    <property type="project" value="InterPro"/>
</dbReference>
<dbReference type="InterPro" id="IPR002502">
    <property type="entry name" value="Amidase_domain"/>
</dbReference>
<dbReference type="Gene3D" id="1.10.530.10">
    <property type="match status" value="1"/>
</dbReference>
<evidence type="ECO:0000256" key="1">
    <source>
        <dbReference type="ARBA" id="ARBA00022529"/>
    </source>
</evidence>
<sequence>MTEQEFISFMGPLAQADMAKSGVLASVTTAQAILESGYGSTELARNANNFFGMKCSLSGNAWPGSTWDGVSKYRKQTGEEDANGNAYTITADFRKYVSAADSVADHSAYLLGAMNGNKQRYAGLKGETDPAKAIGIIKAGGYATDTKYVSKVLSIINKYNLTKYDQATKGGVSNLKINQNPNFGTHNTSPRSGGIEYIVIHYVGATGTAKNNIDYYNQRSTTQASADFYVGFEGEIWQYNPNPKARYCWAVGGGRQSSQGGSLYGVARNANSVSIEMCVRNKGNKNANSKDWYFEQATINSTIELTKYLMKLYGVPASRVIRHFDVNGKYCPGVYGWNSASGSESAWNDFKKKIGSGAVATPATPAQPTTAKKYYRVRKTWADAASQKGAFTSLANAKACADQNSGYKVFDWNGSQVYPAAAFQPYHVRVEIADLRIRKGAGTNYDYWTEKNGQSKYTGKGTFTIVKEKNGAGATKWGLLKAYEKNADGWISLDYVKRV</sequence>
<dbReference type="Pfam" id="PF01510">
    <property type="entry name" value="Amidase_2"/>
    <property type="match status" value="1"/>
</dbReference>
<dbReference type="GO" id="GO:0009253">
    <property type="term" value="P:peptidoglycan catabolic process"/>
    <property type="evidence" value="ECO:0007669"/>
    <property type="project" value="InterPro"/>
</dbReference>
<dbReference type="CDD" id="cd06583">
    <property type="entry name" value="PGRP"/>
    <property type="match status" value="1"/>
</dbReference>
<dbReference type="Pfam" id="PF01832">
    <property type="entry name" value="Glucosaminidase"/>
    <property type="match status" value="1"/>
</dbReference>
<dbReference type="GO" id="GO:0042742">
    <property type="term" value="P:defense response to bacterium"/>
    <property type="evidence" value="ECO:0007669"/>
    <property type="project" value="UniProtKB-KW"/>
</dbReference>
<feature type="domain" description="Mannosyl-glycoprotein endo-beta-N-acetylglucosamidase-like" evidence="4">
    <location>
        <begin position="3"/>
        <end position="165"/>
    </location>
</feature>
<dbReference type="GO" id="GO:0008745">
    <property type="term" value="F:N-acetylmuramoyl-L-alanine amidase activity"/>
    <property type="evidence" value="ECO:0007669"/>
    <property type="project" value="InterPro"/>
</dbReference>
<evidence type="ECO:0000313" key="6">
    <source>
        <dbReference type="EMBL" id="DAF90175.1"/>
    </source>
</evidence>
<accession>A0A8S5U6T5</accession>
<keyword evidence="1" id="KW-0929">Antimicrobial</keyword>
<dbReference type="InterPro" id="IPR002901">
    <property type="entry name" value="MGlyc_endo_b_GlcNAc-like_dom"/>
</dbReference>
<dbReference type="Gene3D" id="4.10.80.30">
    <property type="entry name" value="DNA polymerase, domain 6"/>
    <property type="match status" value="1"/>
</dbReference>
<dbReference type="PANTHER" id="PTHR33308:SF9">
    <property type="entry name" value="PEPTIDOGLYCAN HYDROLASE FLGJ"/>
    <property type="match status" value="1"/>
</dbReference>
<keyword evidence="3" id="KW-0378">Hydrolase</keyword>
<dbReference type="InterPro" id="IPR036505">
    <property type="entry name" value="Amidase/PGRP_sf"/>
</dbReference>
<organism evidence="6">
    <name type="scientific">Myoviridae sp. ct3Oc10</name>
    <dbReference type="NCBI Taxonomy" id="2825025"/>
    <lineage>
        <taxon>Viruses</taxon>
        <taxon>Duplodnaviria</taxon>
        <taxon>Heunggongvirae</taxon>
        <taxon>Uroviricota</taxon>
        <taxon>Caudoviricetes</taxon>
    </lineage>
</organism>
<dbReference type="Gene3D" id="3.40.80.10">
    <property type="entry name" value="Peptidoglycan recognition protein-like"/>
    <property type="match status" value="1"/>
</dbReference>
<dbReference type="SMART" id="SM00047">
    <property type="entry name" value="LYZ2"/>
    <property type="match status" value="1"/>
</dbReference>
<dbReference type="EMBL" id="BK016023">
    <property type="protein sequence ID" value="DAF90175.1"/>
    <property type="molecule type" value="Genomic_DNA"/>
</dbReference>
<dbReference type="SMART" id="SM00644">
    <property type="entry name" value="Ami_2"/>
    <property type="match status" value="1"/>
</dbReference>
<name>A0A8S5U6T5_9CAUD</name>
<evidence type="ECO:0000259" key="4">
    <source>
        <dbReference type="SMART" id="SM00047"/>
    </source>
</evidence>
<proteinExistence type="predicted"/>
<protein>
    <submittedName>
        <fullName evidence="6">Muramidase (Flagellum-specific)</fullName>
    </submittedName>
</protein>
<dbReference type="PANTHER" id="PTHR33308">
    <property type="entry name" value="PEPTIDOGLYCAN HYDROLASE FLGJ"/>
    <property type="match status" value="1"/>
</dbReference>
<dbReference type="InterPro" id="IPR051056">
    <property type="entry name" value="Glycosyl_Hydrolase_73"/>
</dbReference>
<evidence type="ECO:0000256" key="2">
    <source>
        <dbReference type="ARBA" id="ARBA00022638"/>
    </source>
</evidence>
<evidence type="ECO:0000259" key="5">
    <source>
        <dbReference type="SMART" id="SM00644"/>
    </source>
</evidence>
<feature type="domain" description="N-acetylmuramoyl-L-alanine amidase" evidence="5">
    <location>
        <begin position="183"/>
        <end position="333"/>
    </location>
</feature>
<evidence type="ECO:0000256" key="3">
    <source>
        <dbReference type="ARBA" id="ARBA00022801"/>
    </source>
</evidence>
<reference evidence="6" key="1">
    <citation type="journal article" date="2021" name="Proc. Natl. Acad. Sci. U.S.A.">
        <title>A Catalog of Tens of Thousands of Viruses from Human Metagenomes Reveals Hidden Associations with Chronic Diseases.</title>
        <authorList>
            <person name="Tisza M.J."/>
            <person name="Buck C.B."/>
        </authorList>
    </citation>
    <scope>NUCLEOTIDE SEQUENCE</scope>
    <source>
        <strain evidence="6">Ct3Oc10</strain>
    </source>
</reference>
<dbReference type="SUPFAM" id="SSF55846">
    <property type="entry name" value="N-acetylmuramoyl-L-alanine amidase-like"/>
    <property type="match status" value="1"/>
</dbReference>
<dbReference type="GO" id="GO:0001897">
    <property type="term" value="P:symbiont-mediated cytolysis of host cell"/>
    <property type="evidence" value="ECO:0007669"/>
    <property type="project" value="UniProtKB-ARBA"/>
</dbReference>
<keyword evidence="2" id="KW-0081">Bacteriolytic enzyme</keyword>